<name>A0AA39PE60_9AGAR</name>
<feature type="compositionally biased region" description="Basic and acidic residues" evidence="1">
    <location>
        <begin position="599"/>
        <end position="616"/>
    </location>
</feature>
<gene>
    <name evidence="2" type="ORF">IW261DRAFT_1606396</name>
</gene>
<keyword evidence="3" id="KW-1185">Reference proteome</keyword>
<proteinExistence type="predicted"/>
<dbReference type="EMBL" id="JAUEPR010000007">
    <property type="protein sequence ID" value="KAK0482552.1"/>
    <property type="molecule type" value="Genomic_DNA"/>
</dbReference>
<protein>
    <submittedName>
        <fullName evidence="2">Uncharacterized protein</fullName>
    </submittedName>
</protein>
<feature type="region of interest" description="Disordered" evidence="1">
    <location>
        <begin position="171"/>
        <end position="264"/>
    </location>
</feature>
<feature type="region of interest" description="Disordered" evidence="1">
    <location>
        <begin position="1"/>
        <end position="77"/>
    </location>
</feature>
<feature type="region of interest" description="Disordered" evidence="1">
    <location>
        <begin position="291"/>
        <end position="360"/>
    </location>
</feature>
<comment type="caution">
    <text evidence="2">The sequence shown here is derived from an EMBL/GenBank/DDBJ whole genome shotgun (WGS) entry which is preliminary data.</text>
</comment>
<feature type="compositionally biased region" description="Polar residues" evidence="1">
    <location>
        <begin position="13"/>
        <end position="22"/>
    </location>
</feature>
<reference evidence="2" key="1">
    <citation type="submission" date="2023-06" db="EMBL/GenBank/DDBJ databases">
        <authorList>
            <consortium name="Lawrence Berkeley National Laboratory"/>
            <person name="Ahrendt S."/>
            <person name="Sahu N."/>
            <person name="Indic B."/>
            <person name="Wong-Bajracharya J."/>
            <person name="Merenyi Z."/>
            <person name="Ke H.-M."/>
            <person name="Monk M."/>
            <person name="Kocsube S."/>
            <person name="Drula E."/>
            <person name="Lipzen A."/>
            <person name="Balint B."/>
            <person name="Henrissat B."/>
            <person name="Andreopoulos B."/>
            <person name="Martin F.M."/>
            <person name="Harder C.B."/>
            <person name="Rigling D."/>
            <person name="Ford K.L."/>
            <person name="Foster G.D."/>
            <person name="Pangilinan J."/>
            <person name="Papanicolaou A."/>
            <person name="Barry K."/>
            <person name="LaButti K."/>
            <person name="Viragh M."/>
            <person name="Koriabine M."/>
            <person name="Yan M."/>
            <person name="Riley R."/>
            <person name="Champramary S."/>
            <person name="Plett K.L."/>
            <person name="Tsai I.J."/>
            <person name="Slot J."/>
            <person name="Sipos G."/>
            <person name="Plett J."/>
            <person name="Nagy L.G."/>
            <person name="Grigoriev I.V."/>
        </authorList>
    </citation>
    <scope>NUCLEOTIDE SEQUENCE</scope>
    <source>
        <strain evidence="2">ICMP 16352</strain>
    </source>
</reference>
<dbReference type="Proteomes" id="UP001175227">
    <property type="component" value="Unassembled WGS sequence"/>
</dbReference>
<feature type="region of interest" description="Disordered" evidence="1">
    <location>
        <begin position="577"/>
        <end position="620"/>
    </location>
</feature>
<feature type="region of interest" description="Disordered" evidence="1">
    <location>
        <begin position="731"/>
        <end position="784"/>
    </location>
</feature>
<evidence type="ECO:0000313" key="2">
    <source>
        <dbReference type="EMBL" id="KAK0482552.1"/>
    </source>
</evidence>
<feature type="region of interest" description="Disordered" evidence="1">
    <location>
        <begin position="802"/>
        <end position="866"/>
    </location>
</feature>
<feature type="compositionally biased region" description="Basic and acidic residues" evidence="1">
    <location>
        <begin position="758"/>
        <end position="774"/>
    </location>
</feature>
<feature type="compositionally biased region" description="Acidic residues" evidence="1">
    <location>
        <begin position="841"/>
        <end position="852"/>
    </location>
</feature>
<feature type="compositionally biased region" description="Polar residues" evidence="1">
    <location>
        <begin position="291"/>
        <end position="311"/>
    </location>
</feature>
<feature type="region of interest" description="Disordered" evidence="1">
    <location>
        <begin position="95"/>
        <end position="130"/>
    </location>
</feature>
<evidence type="ECO:0000256" key="1">
    <source>
        <dbReference type="SAM" id="MobiDB-lite"/>
    </source>
</evidence>
<feature type="compositionally biased region" description="Low complexity" evidence="1">
    <location>
        <begin position="102"/>
        <end position="130"/>
    </location>
</feature>
<feature type="compositionally biased region" description="Low complexity" evidence="1">
    <location>
        <begin position="342"/>
        <end position="356"/>
    </location>
</feature>
<organism evidence="2 3">
    <name type="scientific">Armillaria novae-zelandiae</name>
    <dbReference type="NCBI Taxonomy" id="153914"/>
    <lineage>
        <taxon>Eukaryota</taxon>
        <taxon>Fungi</taxon>
        <taxon>Dikarya</taxon>
        <taxon>Basidiomycota</taxon>
        <taxon>Agaricomycotina</taxon>
        <taxon>Agaricomycetes</taxon>
        <taxon>Agaricomycetidae</taxon>
        <taxon>Agaricales</taxon>
        <taxon>Marasmiineae</taxon>
        <taxon>Physalacriaceae</taxon>
        <taxon>Armillaria</taxon>
    </lineage>
</organism>
<feature type="compositionally biased region" description="Basic and acidic residues" evidence="1">
    <location>
        <begin position="52"/>
        <end position="62"/>
    </location>
</feature>
<dbReference type="AlphaFoldDB" id="A0AA39PE60"/>
<feature type="compositionally biased region" description="Basic and acidic residues" evidence="1">
    <location>
        <begin position="820"/>
        <end position="837"/>
    </location>
</feature>
<accession>A0AA39PE60</accession>
<evidence type="ECO:0000313" key="3">
    <source>
        <dbReference type="Proteomes" id="UP001175227"/>
    </source>
</evidence>
<sequence length="866" mass="94525">MSDPLPPHVPQDVQETPYQQQYYAHANGASVHQNPPQPGAAHSHYSQHQKRIYADNHQDSSHSHYSQHNPPSISYQPQWNSLPVPYSHFNVPSYPYQQSQNASTPAATPSVAPSDHGTRQYISRQQQSTQMQYTKQEYGQPPESYWPRQRYPQQPTYPDGFHSIVNVSHRSGAHEAPQQFRDAPNAVLPGGNASAGLRVEQQKRHGGLSAKAAGKRKAVANDDDDSRFGESSSGSMKRFRSHASAQQVPTMAPPPASNPNFNATGVMRAPSSSPFFEMSGMYFQANHQFEASGTQSHQQMSSTQNGSSTLRPQVPRGYYNQDHALPQGWQAQHAHHETSNASSQTVQQSSQVSSVVDRYSGRNEQSRSYATIFQSVSLLRELLRTGCKGEPGDCWGILNEKTIVLIRVRHQEKPGTLRYSGIASLDTSTDRVRIITDPHEAHFFRNLMCKRVWRTINSSGPSLPTPARTPAPDAAMHLNKGSNGFAPSAGYFPHSSGQALPTPVRTPLAPTQNGFQPSADYFAGPSFPTSARTSVQPVPIQPPPSIPLITTDVTGTLPVDDCWSTAPVQESLRVQIADSGENEPRVPISHVDRPTTLLPDERHVDDSVGKQAKEETSGDLTDTPRYQEFVLEQPVASTTVTVNGFQSSPDYFSCPSGQTLPTPARTPIEPDAGFQMQNLQQSADNLVDPSVHALPTSVHAAVQSATIQAPPPVPVIMDNATSTALAPVENSVVQKEDSGEGEPQLPPSPVPGPTTLLTDEKQAHTADGQVKTEEDWSDDPFPSILGAMMTDMSWYQEFAASAQEEQPIASTLANSVEVPSKTDDDGATDDKEYHRVYTEFMVDDDEEGDGDGDGASLFGSPSRKRR</sequence>